<evidence type="ECO:0000256" key="1">
    <source>
        <dbReference type="ARBA" id="ARBA00004191"/>
    </source>
</evidence>
<evidence type="ECO:0000256" key="4">
    <source>
        <dbReference type="ARBA" id="ARBA00022525"/>
    </source>
</evidence>
<keyword evidence="4 6" id="KW-0964">Secreted</keyword>
<dbReference type="GO" id="GO:0009277">
    <property type="term" value="C:fungal-type cell wall"/>
    <property type="evidence" value="ECO:0007669"/>
    <property type="project" value="InterPro"/>
</dbReference>
<evidence type="ECO:0000256" key="5">
    <source>
        <dbReference type="ARBA" id="ARBA00023157"/>
    </source>
</evidence>
<proteinExistence type="inferred from homology"/>
<protein>
    <recommendedName>
        <fullName evidence="6">Hydrophobin</fullName>
    </recommendedName>
</protein>
<keyword evidence="8" id="KW-1185">Reference proteome</keyword>
<evidence type="ECO:0000256" key="3">
    <source>
        <dbReference type="ARBA" id="ARBA00022512"/>
    </source>
</evidence>
<dbReference type="InterPro" id="IPR001338">
    <property type="entry name" value="Class_I_Hydrophobin"/>
</dbReference>
<dbReference type="OrthoDB" id="4225815at2759"/>
<gene>
    <name evidence="7" type="ORF">M413DRAFT_32515</name>
</gene>
<evidence type="ECO:0000256" key="6">
    <source>
        <dbReference type="RuleBase" id="RU365009"/>
    </source>
</evidence>
<reference evidence="7 8" key="1">
    <citation type="submission" date="2014-04" db="EMBL/GenBank/DDBJ databases">
        <authorList>
            <consortium name="DOE Joint Genome Institute"/>
            <person name="Kuo A."/>
            <person name="Gay G."/>
            <person name="Dore J."/>
            <person name="Kohler A."/>
            <person name="Nagy L.G."/>
            <person name="Floudas D."/>
            <person name="Copeland A."/>
            <person name="Barry K.W."/>
            <person name="Cichocki N."/>
            <person name="Veneault-Fourrey C."/>
            <person name="LaButti K."/>
            <person name="Lindquist E.A."/>
            <person name="Lipzen A."/>
            <person name="Lundell T."/>
            <person name="Morin E."/>
            <person name="Murat C."/>
            <person name="Sun H."/>
            <person name="Tunlid A."/>
            <person name="Henrissat B."/>
            <person name="Grigoriev I.V."/>
            <person name="Hibbett D.S."/>
            <person name="Martin F."/>
            <person name="Nordberg H.P."/>
            <person name="Cantor M.N."/>
            <person name="Hua S.X."/>
        </authorList>
    </citation>
    <scope>NUCLEOTIDE SEQUENCE [LARGE SCALE GENOMIC DNA]</scope>
    <source>
        <strain evidence="8">h7</strain>
    </source>
</reference>
<comment type="similarity">
    <text evidence="2 6">Belongs to the fungal hydrophobin family.</text>
</comment>
<accession>A0A0C2Y2S1</accession>
<organism evidence="7 8">
    <name type="scientific">Hebeloma cylindrosporum</name>
    <dbReference type="NCBI Taxonomy" id="76867"/>
    <lineage>
        <taxon>Eukaryota</taxon>
        <taxon>Fungi</taxon>
        <taxon>Dikarya</taxon>
        <taxon>Basidiomycota</taxon>
        <taxon>Agaricomycotina</taxon>
        <taxon>Agaricomycetes</taxon>
        <taxon>Agaricomycetidae</taxon>
        <taxon>Agaricales</taxon>
        <taxon>Agaricineae</taxon>
        <taxon>Hymenogastraceae</taxon>
        <taxon>Hebeloma</taxon>
    </lineage>
</organism>
<evidence type="ECO:0000256" key="2">
    <source>
        <dbReference type="ARBA" id="ARBA00010446"/>
    </source>
</evidence>
<dbReference type="CDD" id="cd23507">
    <property type="entry name" value="hydrophobin_I"/>
    <property type="match status" value="1"/>
</dbReference>
<comment type="subcellular location">
    <subcellularLocation>
        <location evidence="1 6">Secreted</location>
        <location evidence="1 6">Cell wall</location>
    </subcellularLocation>
</comment>
<dbReference type="Pfam" id="PF01185">
    <property type="entry name" value="Hydrophobin"/>
    <property type="match status" value="1"/>
</dbReference>
<name>A0A0C2Y2S1_HEBCY</name>
<evidence type="ECO:0000313" key="8">
    <source>
        <dbReference type="Proteomes" id="UP000053424"/>
    </source>
</evidence>
<dbReference type="GO" id="GO:0005199">
    <property type="term" value="F:structural constituent of cell wall"/>
    <property type="evidence" value="ECO:0007669"/>
    <property type="project" value="InterPro"/>
</dbReference>
<sequence length="106" mass="11130">MRAVVALFALAFPFLVTAQVVCDSGDALCCFDSADATDDNISQLNELQDILLSTGVSGSIGLLCTPLDSTCTDNQFCCTDNNYGGATALGCSPAPASTRRRRWLSV</sequence>
<keyword evidence="5 6" id="KW-1015">Disulfide bond</keyword>
<dbReference type="Proteomes" id="UP000053424">
    <property type="component" value="Unassembled WGS sequence"/>
</dbReference>
<feature type="chain" id="PRO_5013986119" description="Hydrophobin" evidence="6">
    <location>
        <begin position="19"/>
        <end position="106"/>
    </location>
</feature>
<keyword evidence="6" id="KW-0732">Signal</keyword>
<evidence type="ECO:0000313" key="7">
    <source>
        <dbReference type="EMBL" id="KIM35397.1"/>
    </source>
</evidence>
<dbReference type="EMBL" id="KN831821">
    <property type="protein sequence ID" value="KIM35397.1"/>
    <property type="molecule type" value="Genomic_DNA"/>
</dbReference>
<dbReference type="AlphaFoldDB" id="A0A0C2Y2S1"/>
<keyword evidence="3 6" id="KW-0134">Cell wall</keyword>
<reference evidence="8" key="2">
    <citation type="submission" date="2015-01" db="EMBL/GenBank/DDBJ databases">
        <title>Evolutionary Origins and Diversification of the Mycorrhizal Mutualists.</title>
        <authorList>
            <consortium name="DOE Joint Genome Institute"/>
            <consortium name="Mycorrhizal Genomics Consortium"/>
            <person name="Kohler A."/>
            <person name="Kuo A."/>
            <person name="Nagy L.G."/>
            <person name="Floudas D."/>
            <person name="Copeland A."/>
            <person name="Barry K.W."/>
            <person name="Cichocki N."/>
            <person name="Veneault-Fourrey C."/>
            <person name="LaButti K."/>
            <person name="Lindquist E.A."/>
            <person name="Lipzen A."/>
            <person name="Lundell T."/>
            <person name="Morin E."/>
            <person name="Murat C."/>
            <person name="Riley R."/>
            <person name="Ohm R."/>
            <person name="Sun H."/>
            <person name="Tunlid A."/>
            <person name="Henrissat B."/>
            <person name="Grigoriev I.V."/>
            <person name="Hibbett D.S."/>
            <person name="Martin F."/>
        </authorList>
    </citation>
    <scope>NUCLEOTIDE SEQUENCE [LARGE SCALE GENOMIC DNA]</scope>
    <source>
        <strain evidence="8">h7</strain>
    </source>
</reference>
<feature type="signal peptide" evidence="6">
    <location>
        <begin position="1"/>
        <end position="18"/>
    </location>
</feature>
<dbReference type="HOGENOM" id="CLU_2223597_0_0_1"/>